<reference evidence="1 2" key="1">
    <citation type="submission" date="2019-05" db="EMBL/GenBank/DDBJ databases">
        <title>Another draft genome of Portunus trituberculatus and its Hox gene families provides insights of decapod evolution.</title>
        <authorList>
            <person name="Jeong J.-H."/>
            <person name="Song I."/>
            <person name="Kim S."/>
            <person name="Choi T."/>
            <person name="Kim D."/>
            <person name="Ryu S."/>
            <person name="Kim W."/>
        </authorList>
    </citation>
    <scope>NUCLEOTIDE SEQUENCE [LARGE SCALE GENOMIC DNA]</scope>
    <source>
        <tissue evidence="1">Muscle</tissue>
    </source>
</reference>
<evidence type="ECO:0000313" key="2">
    <source>
        <dbReference type="Proteomes" id="UP000324222"/>
    </source>
</evidence>
<dbReference type="EMBL" id="VSRR010010607">
    <property type="protein sequence ID" value="MPC52072.1"/>
    <property type="molecule type" value="Genomic_DNA"/>
</dbReference>
<sequence>MSWCQEVKGQHGSYTCLGRGDQQRSVVKTATGSSAGGKGVCLSALGIVVKGLRTAVKDRTRRGAPAVVIKGCRLQQYSKATAYLVRPAFQLGSRRLPQRRSQLDFGFLVGGETSVLLQCLGVTSGWHVRSACVKAGTIF</sequence>
<dbReference type="Proteomes" id="UP000324222">
    <property type="component" value="Unassembled WGS sequence"/>
</dbReference>
<dbReference type="AlphaFoldDB" id="A0A5B7FZK4"/>
<gene>
    <name evidence="1" type="ORF">E2C01_045934</name>
</gene>
<accession>A0A5B7FZK4</accession>
<protein>
    <submittedName>
        <fullName evidence="1">Uncharacterized protein</fullName>
    </submittedName>
</protein>
<comment type="caution">
    <text evidence="1">The sequence shown here is derived from an EMBL/GenBank/DDBJ whole genome shotgun (WGS) entry which is preliminary data.</text>
</comment>
<organism evidence="1 2">
    <name type="scientific">Portunus trituberculatus</name>
    <name type="common">Swimming crab</name>
    <name type="synonym">Neptunus trituberculatus</name>
    <dbReference type="NCBI Taxonomy" id="210409"/>
    <lineage>
        <taxon>Eukaryota</taxon>
        <taxon>Metazoa</taxon>
        <taxon>Ecdysozoa</taxon>
        <taxon>Arthropoda</taxon>
        <taxon>Crustacea</taxon>
        <taxon>Multicrustacea</taxon>
        <taxon>Malacostraca</taxon>
        <taxon>Eumalacostraca</taxon>
        <taxon>Eucarida</taxon>
        <taxon>Decapoda</taxon>
        <taxon>Pleocyemata</taxon>
        <taxon>Brachyura</taxon>
        <taxon>Eubrachyura</taxon>
        <taxon>Portunoidea</taxon>
        <taxon>Portunidae</taxon>
        <taxon>Portuninae</taxon>
        <taxon>Portunus</taxon>
    </lineage>
</organism>
<name>A0A5B7FZK4_PORTR</name>
<keyword evidence="2" id="KW-1185">Reference proteome</keyword>
<proteinExistence type="predicted"/>
<evidence type="ECO:0000313" key="1">
    <source>
        <dbReference type="EMBL" id="MPC52072.1"/>
    </source>
</evidence>